<proteinExistence type="predicted"/>
<comment type="caution">
    <text evidence="1">The sequence shown here is derived from an EMBL/GenBank/DDBJ whole genome shotgun (WGS) entry which is preliminary data.</text>
</comment>
<gene>
    <name evidence="1" type="ORF">PBS001_LOCUS8648</name>
</gene>
<evidence type="ECO:0000313" key="1">
    <source>
        <dbReference type="EMBL" id="CAH0522214.1"/>
    </source>
</evidence>
<sequence length="336" mass="38628">MVKLFCAIVALPSKNGGRLSSVSEDVERLKKGQKTAIIESLTKTYYELQGECPIEGVLNGMDPPSYRQIHVLVMVPKQESCLWLVSGTIENALDTKGIRRNLYRLAASRFGRYDPACRKNDKDVAFWYEDKKLRFHVLFKKAYFWFREAALQFNNDLAESTLTLGFPLRDQIITREFTRVKDVPTDLKCVMSTGYDPQESDSPQHTISSVSLTTSVSILDSLTDEFRYQRIEHERRLALSREMYGYYNGINFEIPIVNMLPGLVEKSPSIGSKYKVEVLVKVFDANCIDSVFYRLKDGSTKTDDPLVMKTFVHVENPETFCFCMRCKHNYNEEHKG</sequence>
<reference evidence="1 2" key="1">
    <citation type="submission" date="2021-11" db="EMBL/GenBank/DDBJ databases">
        <authorList>
            <person name="Islam A."/>
            <person name="Islam S."/>
            <person name="Flora M.S."/>
            <person name="Rahman M."/>
            <person name="Ziaur R.M."/>
            <person name="Epstein J.H."/>
            <person name="Hassan M."/>
            <person name="Klassen M."/>
            <person name="Woodard K."/>
            <person name="Webb A."/>
            <person name="Webby R.J."/>
            <person name="El Zowalaty M.E."/>
        </authorList>
    </citation>
    <scope>NUCLEOTIDE SEQUENCE [LARGE SCALE GENOMIC DNA]</scope>
    <source>
        <strain evidence="1">Pbs1</strain>
    </source>
</reference>
<dbReference type="EMBL" id="CAKLCB010000388">
    <property type="protein sequence ID" value="CAH0522214.1"/>
    <property type="molecule type" value="Genomic_DNA"/>
</dbReference>
<dbReference type="Proteomes" id="UP001158986">
    <property type="component" value="Unassembled WGS sequence"/>
</dbReference>
<organism evidence="1 2">
    <name type="scientific">Peronospora belbahrii</name>
    <dbReference type="NCBI Taxonomy" id="622444"/>
    <lineage>
        <taxon>Eukaryota</taxon>
        <taxon>Sar</taxon>
        <taxon>Stramenopiles</taxon>
        <taxon>Oomycota</taxon>
        <taxon>Peronosporomycetes</taxon>
        <taxon>Peronosporales</taxon>
        <taxon>Peronosporaceae</taxon>
        <taxon>Peronospora</taxon>
    </lineage>
</organism>
<name>A0ABN8DAH0_9STRA</name>
<accession>A0ABN8DAH0</accession>
<evidence type="ECO:0000313" key="2">
    <source>
        <dbReference type="Proteomes" id="UP001158986"/>
    </source>
</evidence>
<keyword evidence="2" id="KW-1185">Reference proteome</keyword>
<protein>
    <submittedName>
        <fullName evidence="1">Uncharacterized protein</fullName>
    </submittedName>
</protein>